<dbReference type="RefSeq" id="WP_390322716.1">
    <property type="nucleotide sequence ID" value="NZ_JBHRTP010000019.1"/>
</dbReference>
<feature type="compositionally biased region" description="Pro residues" evidence="1">
    <location>
        <begin position="161"/>
        <end position="173"/>
    </location>
</feature>
<protein>
    <recommendedName>
        <fullName evidence="5">Glycine-zipper-containing OmpA-like membrane domain-containing protein</fullName>
    </recommendedName>
</protein>
<accession>A0ABV7F0W2</accession>
<dbReference type="Proteomes" id="UP001595530">
    <property type="component" value="Unassembled WGS sequence"/>
</dbReference>
<dbReference type="PROSITE" id="PS51257">
    <property type="entry name" value="PROKAR_LIPOPROTEIN"/>
    <property type="match status" value="1"/>
</dbReference>
<evidence type="ECO:0000256" key="1">
    <source>
        <dbReference type="SAM" id="MobiDB-lite"/>
    </source>
</evidence>
<comment type="caution">
    <text evidence="3">The sequence shown here is derived from an EMBL/GenBank/DDBJ whole genome shotgun (WGS) entry which is preliminary data.</text>
</comment>
<dbReference type="EMBL" id="JBHRTP010000019">
    <property type="protein sequence ID" value="MFC3107789.1"/>
    <property type="molecule type" value="Genomic_DNA"/>
</dbReference>
<keyword evidence="4" id="KW-1185">Reference proteome</keyword>
<evidence type="ECO:0000313" key="4">
    <source>
        <dbReference type="Proteomes" id="UP001595530"/>
    </source>
</evidence>
<gene>
    <name evidence="3" type="ORF">ACFOFO_07410</name>
</gene>
<proteinExistence type="predicted"/>
<keyword evidence="2" id="KW-0732">Signal</keyword>
<feature type="chain" id="PRO_5046319860" description="Glycine-zipper-containing OmpA-like membrane domain-containing protein" evidence="2">
    <location>
        <begin position="31"/>
        <end position="173"/>
    </location>
</feature>
<evidence type="ECO:0000313" key="3">
    <source>
        <dbReference type="EMBL" id="MFC3107789.1"/>
    </source>
</evidence>
<evidence type="ECO:0000256" key="2">
    <source>
        <dbReference type="SAM" id="SignalP"/>
    </source>
</evidence>
<name>A0ABV7F0W2_9BURK</name>
<sequence length="173" mass="17616">MSKTFKLTPILAVLLLGACTTMPSGPSVMALPGSGKNFDQFRGDDMMCRQYSQQQMGASPEQAAVDSGVRSAAVGTVIGAIAGAAINGGRGAGVGAGAGMALGGLSGVSAGNASAYNVQQRYDFAYQQCMYAQGHKVAVSGRFMSDSRQSAQPPRGSGNYYPPPPNTAPPPGY</sequence>
<feature type="signal peptide" evidence="2">
    <location>
        <begin position="1"/>
        <end position="30"/>
    </location>
</feature>
<organism evidence="3 4">
    <name type="scientific">Undibacterium arcticum</name>
    <dbReference type="NCBI Taxonomy" id="1762892"/>
    <lineage>
        <taxon>Bacteria</taxon>
        <taxon>Pseudomonadati</taxon>
        <taxon>Pseudomonadota</taxon>
        <taxon>Betaproteobacteria</taxon>
        <taxon>Burkholderiales</taxon>
        <taxon>Oxalobacteraceae</taxon>
        <taxon>Undibacterium</taxon>
    </lineage>
</organism>
<evidence type="ECO:0008006" key="5">
    <source>
        <dbReference type="Google" id="ProtNLM"/>
    </source>
</evidence>
<feature type="region of interest" description="Disordered" evidence="1">
    <location>
        <begin position="143"/>
        <end position="173"/>
    </location>
</feature>
<reference evidence="4" key="1">
    <citation type="journal article" date="2019" name="Int. J. Syst. Evol. Microbiol.">
        <title>The Global Catalogue of Microorganisms (GCM) 10K type strain sequencing project: providing services to taxonomists for standard genome sequencing and annotation.</title>
        <authorList>
            <consortium name="The Broad Institute Genomics Platform"/>
            <consortium name="The Broad Institute Genome Sequencing Center for Infectious Disease"/>
            <person name="Wu L."/>
            <person name="Ma J."/>
        </authorList>
    </citation>
    <scope>NUCLEOTIDE SEQUENCE [LARGE SCALE GENOMIC DNA]</scope>
    <source>
        <strain evidence="4">KCTC 42986</strain>
    </source>
</reference>